<dbReference type="InterPro" id="IPR050312">
    <property type="entry name" value="IolE/XylAMocC-like"/>
</dbReference>
<dbReference type="PANTHER" id="PTHR12110">
    <property type="entry name" value="HYDROXYPYRUVATE ISOMERASE"/>
    <property type="match status" value="1"/>
</dbReference>
<dbReference type="InterPro" id="IPR013022">
    <property type="entry name" value="Xyl_isomerase-like_TIM-brl"/>
</dbReference>
<dbReference type="InterPro" id="IPR036237">
    <property type="entry name" value="Xyl_isomerase-like_sf"/>
</dbReference>
<dbReference type="STRING" id="1469647.BC351_26010"/>
<dbReference type="Proteomes" id="UP000190626">
    <property type="component" value="Unassembled WGS sequence"/>
</dbReference>
<dbReference type="AlphaFoldDB" id="A0A1V4HIQ5"/>
<keyword evidence="3" id="KW-1185">Reference proteome</keyword>
<organism evidence="2 3">
    <name type="scientific">Paenibacillus ferrarius</name>
    <dbReference type="NCBI Taxonomy" id="1469647"/>
    <lineage>
        <taxon>Bacteria</taxon>
        <taxon>Bacillati</taxon>
        <taxon>Bacillota</taxon>
        <taxon>Bacilli</taxon>
        <taxon>Bacillales</taxon>
        <taxon>Paenibacillaceae</taxon>
        <taxon>Paenibacillus</taxon>
    </lineage>
</organism>
<dbReference type="OrthoDB" id="9798407at2"/>
<sequence length="259" mass="29376">MTKISVGLQLYTLREETKEDFLGTLHEVAAMGYKVVEFAGYGDVPAKEMKKVLDDLDLTASSSHTIGLKFDMEMKEIFALLDKQMEYNLTIGSRYLISSWSKLAMMNSKEEIVAFAAKLRAIGERCKQNGLQYCYHNHDFEFVKVDDQYKLDVLYNAVEADLLQAELDLYWVQKGGLDPKTYLQSYKGRCPLVHVKDMANDAEQSFAEVGRGMIDYPSIFAVAAEVGVKYYIVEQDICKRPALQSVKMSFDYLKSLGIA</sequence>
<dbReference type="EMBL" id="MBTG01000014">
    <property type="protein sequence ID" value="OPH56877.1"/>
    <property type="molecule type" value="Genomic_DNA"/>
</dbReference>
<name>A0A1V4HIQ5_9BACL</name>
<accession>A0A1V4HIQ5</accession>
<dbReference type="Pfam" id="PF01261">
    <property type="entry name" value="AP_endonuc_2"/>
    <property type="match status" value="1"/>
</dbReference>
<dbReference type="RefSeq" id="WP_079413869.1">
    <property type="nucleotide sequence ID" value="NZ_MBTG01000014.1"/>
</dbReference>
<feature type="domain" description="Xylose isomerase-like TIM barrel" evidence="1">
    <location>
        <begin position="26"/>
        <end position="254"/>
    </location>
</feature>
<protein>
    <recommendedName>
        <fullName evidence="1">Xylose isomerase-like TIM barrel domain-containing protein</fullName>
    </recommendedName>
</protein>
<evidence type="ECO:0000313" key="3">
    <source>
        <dbReference type="Proteomes" id="UP000190626"/>
    </source>
</evidence>
<comment type="caution">
    <text evidence="2">The sequence shown here is derived from an EMBL/GenBank/DDBJ whole genome shotgun (WGS) entry which is preliminary data.</text>
</comment>
<dbReference type="PANTHER" id="PTHR12110:SF41">
    <property type="entry name" value="INOSOSE DEHYDRATASE"/>
    <property type="match status" value="1"/>
</dbReference>
<gene>
    <name evidence="2" type="ORF">BC351_26010</name>
</gene>
<evidence type="ECO:0000313" key="2">
    <source>
        <dbReference type="EMBL" id="OPH56877.1"/>
    </source>
</evidence>
<evidence type="ECO:0000259" key="1">
    <source>
        <dbReference type="Pfam" id="PF01261"/>
    </source>
</evidence>
<proteinExistence type="predicted"/>
<dbReference type="SUPFAM" id="SSF51658">
    <property type="entry name" value="Xylose isomerase-like"/>
    <property type="match status" value="1"/>
</dbReference>
<reference evidence="3" key="1">
    <citation type="submission" date="2016-07" db="EMBL/GenBank/DDBJ databases">
        <authorList>
            <person name="Florea S."/>
            <person name="Webb J.S."/>
            <person name="Jaromczyk J."/>
            <person name="Schardl C.L."/>
        </authorList>
    </citation>
    <scope>NUCLEOTIDE SEQUENCE [LARGE SCALE GENOMIC DNA]</scope>
    <source>
        <strain evidence="3">CY1</strain>
    </source>
</reference>
<dbReference type="Gene3D" id="3.20.20.150">
    <property type="entry name" value="Divalent-metal-dependent TIM barrel enzymes"/>
    <property type="match status" value="1"/>
</dbReference>